<dbReference type="InterPro" id="IPR011335">
    <property type="entry name" value="Restrct_endonuc-II-like"/>
</dbReference>
<dbReference type="Gene3D" id="3.40.960.10">
    <property type="entry name" value="VSR Endonuclease"/>
    <property type="match status" value="1"/>
</dbReference>
<dbReference type="EMBL" id="JAEDAJ010000002">
    <property type="protein sequence ID" value="MBK0330860.1"/>
    <property type="molecule type" value="Genomic_DNA"/>
</dbReference>
<name>A0ABS1B891_9MICO</name>
<keyword evidence="3" id="KW-1185">Reference proteome</keyword>
<gene>
    <name evidence="2" type="ORF">I8D64_05530</name>
</gene>
<accession>A0ABS1B891</accession>
<organism evidence="2 3">
    <name type="scientific">Brachybacterium halotolerans</name>
    <dbReference type="NCBI Taxonomy" id="2795215"/>
    <lineage>
        <taxon>Bacteria</taxon>
        <taxon>Bacillati</taxon>
        <taxon>Actinomycetota</taxon>
        <taxon>Actinomycetes</taxon>
        <taxon>Micrococcales</taxon>
        <taxon>Dermabacteraceae</taxon>
        <taxon>Brachybacterium</taxon>
    </lineage>
</organism>
<evidence type="ECO:0000313" key="3">
    <source>
        <dbReference type="Proteomes" id="UP000612352"/>
    </source>
</evidence>
<evidence type="ECO:0000259" key="1">
    <source>
        <dbReference type="Pfam" id="PF18741"/>
    </source>
</evidence>
<protein>
    <submittedName>
        <fullName evidence="2">DUF559 domain-containing protein</fullName>
    </submittedName>
</protein>
<dbReference type="RefSeq" id="WP_200501510.1">
    <property type="nucleotide sequence ID" value="NZ_JAEDAJ010000002.1"/>
</dbReference>
<evidence type="ECO:0000313" key="2">
    <source>
        <dbReference type="EMBL" id="MBK0330860.1"/>
    </source>
</evidence>
<comment type="caution">
    <text evidence="2">The sequence shown here is derived from an EMBL/GenBank/DDBJ whole genome shotgun (WGS) entry which is preliminary data.</text>
</comment>
<dbReference type="SUPFAM" id="SSF52980">
    <property type="entry name" value="Restriction endonuclease-like"/>
    <property type="match status" value="1"/>
</dbReference>
<reference evidence="2 3" key="1">
    <citation type="submission" date="2020-12" db="EMBL/GenBank/DDBJ databases">
        <title>Brachybacterium sp. MASK1Z-5, whole genome shotgun sequence.</title>
        <authorList>
            <person name="Tuo L."/>
        </authorList>
    </citation>
    <scope>NUCLEOTIDE SEQUENCE [LARGE SCALE GENOMIC DNA]</scope>
    <source>
        <strain evidence="2 3">MASK1Z-5</strain>
    </source>
</reference>
<dbReference type="Pfam" id="PF18741">
    <property type="entry name" value="MTES_1575"/>
    <property type="match status" value="1"/>
</dbReference>
<dbReference type="InterPro" id="IPR049468">
    <property type="entry name" value="Restrct_endonuc-II-like_dom"/>
</dbReference>
<proteinExistence type="predicted"/>
<dbReference type="Proteomes" id="UP000612352">
    <property type="component" value="Unassembled WGS sequence"/>
</dbReference>
<feature type="domain" description="Restriction endonuclease type II-like" evidence="1">
    <location>
        <begin position="64"/>
        <end position="151"/>
    </location>
</feature>
<sequence>MPIRIALDRLARCRGAEDAAIAFESVANQGLLSADEIDGVLAGLPVKLRESIGVIDPRAQSGTETRVRRYLQRLGVRVEPQWYVDTVGRTDIRVGERLIIECDSAAYHTDPDAYAEDRRRDQLLIAQGYVVLRLTWEDVIEEWERTRELLRSIVAHRLHRKRRSLR</sequence>